<reference evidence="2" key="1">
    <citation type="journal article" date="2019" name="Int. J. Syst. Evol. Microbiol.">
        <title>The Global Catalogue of Microorganisms (GCM) 10K type strain sequencing project: providing services to taxonomists for standard genome sequencing and annotation.</title>
        <authorList>
            <consortium name="The Broad Institute Genomics Platform"/>
            <consortium name="The Broad Institute Genome Sequencing Center for Infectious Disease"/>
            <person name="Wu L."/>
            <person name="Ma J."/>
        </authorList>
    </citation>
    <scope>NUCLEOTIDE SEQUENCE [LARGE SCALE GENOMIC DNA]</scope>
    <source>
        <strain evidence="2">WYCCWR 12678</strain>
    </source>
</reference>
<dbReference type="NCBIfam" id="NF045728">
    <property type="entry name" value="glycosyl_F510_1955"/>
    <property type="match status" value="1"/>
</dbReference>
<evidence type="ECO:0000313" key="2">
    <source>
        <dbReference type="Proteomes" id="UP001596002"/>
    </source>
</evidence>
<evidence type="ECO:0000313" key="1">
    <source>
        <dbReference type="EMBL" id="MFC4765857.1"/>
    </source>
</evidence>
<accession>A0ABV9PY02</accession>
<dbReference type="RefSeq" id="WP_380023414.1">
    <property type="nucleotide sequence ID" value="NZ_JBHSHC010000002.1"/>
</dbReference>
<organism evidence="1 2">
    <name type="scientific">Effusibacillus consociatus</name>
    <dbReference type="NCBI Taxonomy" id="1117041"/>
    <lineage>
        <taxon>Bacteria</taxon>
        <taxon>Bacillati</taxon>
        <taxon>Bacillota</taxon>
        <taxon>Bacilli</taxon>
        <taxon>Bacillales</taxon>
        <taxon>Alicyclobacillaceae</taxon>
        <taxon>Effusibacillus</taxon>
    </lineage>
</organism>
<dbReference type="EMBL" id="JBHSHC010000002">
    <property type="protein sequence ID" value="MFC4765857.1"/>
    <property type="molecule type" value="Genomic_DNA"/>
</dbReference>
<dbReference type="InterPro" id="IPR015943">
    <property type="entry name" value="WD40/YVTN_repeat-like_dom_sf"/>
</dbReference>
<dbReference type="Gene3D" id="2.130.10.10">
    <property type="entry name" value="YVTN repeat-like/Quinoprotein amine dehydrogenase"/>
    <property type="match status" value="1"/>
</dbReference>
<name>A0ABV9PY02_9BACL</name>
<comment type="caution">
    <text evidence="1">The sequence shown here is derived from an EMBL/GenBank/DDBJ whole genome shotgun (WGS) entry which is preliminary data.</text>
</comment>
<dbReference type="InterPro" id="IPR054817">
    <property type="entry name" value="Glycosyl_F510_1955-like"/>
</dbReference>
<protein>
    <submittedName>
        <fullName evidence="1">F510_1955 family glycosylhydrolase</fullName>
    </submittedName>
</protein>
<keyword evidence="2" id="KW-1185">Reference proteome</keyword>
<dbReference type="SUPFAM" id="SSF110296">
    <property type="entry name" value="Oligoxyloglucan reducing end-specific cellobiohydrolase"/>
    <property type="match status" value="1"/>
</dbReference>
<dbReference type="Proteomes" id="UP001596002">
    <property type="component" value="Unassembled WGS sequence"/>
</dbReference>
<sequence>MGKPDKRRGEAITLHHIHGLGYSNDGRRILIPAHYGIGVYSNGSWETVEGPNHDYMGFSMADNGFYSSGHPAPGSKLKNPLGIVKSTNEGKSIETLGLSGETDFHGMSVSYKTHTIYVLNPAPNSKMNSAGMYYSKDETKTWTRSEMKGVNEELSALAIHPTTDAVVAVGTENGIYVSKDYGQNFAKIVPNIQITSLFFGRKGELYAGGLANNKPFLLEIDVDSKKTEEINIPPLKEDAVTYIAQNPVNENEMVFATVKKDVYLSSDKGESWKWIAEQGKGISTTP</sequence>
<proteinExistence type="predicted"/>
<gene>
    <name evidence="1" type="ORF">ACFO8Q_00345</name>
</gene>